<reference evidence="13 14" key="1">
    <citation type="submission" date="2019-03" db="EMBL/GenBank/DDBJ databases">
        <title>Genomic Encyclopedia of Type Strains, Phase IV (KMG-IV): sequencing the most valuable type-strain genomes for metagenomic binning, comparative biology and taxonomic classification.</title>
        <authorList>
            <person name="Goeker M."/>
        </authorList>
    </citation>
    <scope>NUCLEOTIDE SEQUENCE [LARGE SCALE GENOMIC DNA]</scope>
    <source>
        <strain evidence="13 14">DSM 24179</strain>
    </source>
</reference>
<dbReference type="SUPFAM" id="SSF49464">
    <property type="entry name" value="Carboxypeptidase regulatory domain-like"/>
    <property type="match status" value="1"/>
</dbReference>
<evidence type="ECO:0000256" key="5">
    <source>
        <dbReference type="ARBA" id="ARBA00022729"/>
    </source>
</evidence>
<sequence length="893" mass="101504">MIPSRLLLIQIITRIIYGVVLLSGTTSQFLLAQTDVTPRIQIEPVSGSTPDLIRILEENSGWVISYSSRLPIPERSQLSSQEKTLLQHVSHLFKDVQFSYTIRSNRLILTPPPKREIKHTISGFVREAGSMETLPAANIYTPTDFKGTVSNNYGFFSITLIPGKHTLNASYVGYQTESKTLELNNDTVIVFNLQPHLLLGEIDVVGQLSYAQLNASRMGNILIPIHEIKQTPALLGETDIVKNIQMLPGIQGGSEGFSGLYVRGGGPDQNLILLDDVPIYNIGHLLGFFSVFNADAVKHVSVLKSGFPARYGGRISSVIDIRMLEGNNERVGGNINVGLLSSGVSLNGPVQKDRSGFAISFRRTYMDAIAALAQRGQEETTNYYFFDLNAKYNHIINDKNRLYLSAYWGRDKYMTTYNFVDLTLNNGSPNGEQLRTTINDENNAGWGNVVTALRWNHVFNQRLFGNLTATFSDYRFFIGVQRNHEINNNWDSYEQRYISGIRDYSVKVDFDYYPANNHQVKFGLNAIQHEFNPGVDVVQRSPGTSQSMDTTLGDIRLTGGEYHFYLEDEFTLMRKLRVNAGARYVLFNGDDKFYHSLEPRISLNYELSPMWNMRTAYSHMSQFIHLVSSSNVALPTDLWLPVTETIPPMYSRQASLGTDWKSGFNQNYSISADIYYKQMKNLLHYKESTGFFDYSTEWEDKLTGGDGESYGLEMILRKNNGDFTGWLSYTLAKTTNQFSEINNGRSFPARFDRRHDINLNLKYQFNERIDGNLNWQFGSGTPITLPSEKYFAPDFPFLDESPGSGFSEDAVSLNQYRMPPFHRMDVGFNFSKQRDRTERIWSLGVINLYGRQNPFLLYFASDSNSEPGSAQRNLKQLSLFPFPIPYVRWTLIF</sequence>
<feature type="domain" description="TonB-dependent receptor plug" evidence="12">
    <location>
        <begin position="237"/>
        <end position="314"/>
    </location>
</feature>
<evidence type="ECO:0000256" key="2">
    <source>
        <dbReference type="ARBA" id="ARBA00022448"/>
    </source>
</evidence>
<keyword evidence="9" id="KW-0998">Cell outer membrane</keyword>
<keyword evidence="14" id="KW-1185">Reference proteome</keyword>
<evidence type="ECO:0000256" key="3">
    <source>
        <dbReference type="ARBA" id="ARBA00022452"/>
    </source>
</evidence>
<dbReference type="Gene3D" id="2.40.170.20">
    <property type="entry name" value="TonB-dependent receptor, beta-barrel domain"/>
    <property type="match status" value="1"/>
</dbReference>
<dbReference type="RefSeq" id="WP_132434313.1">
    <property type="nucleotide sequence ID" value="NZ_SLWK01000009.1"/>
</dbReference>
<gene>
    <name evidence="13" type="ORF">EV194_109119</name>
</gene>
<evidence type="ECO:0000259" key="12">
    <source>
        <dbReference type="Pfam" id="PF07715"/>
    </source>
</evidence>
<evidence type="ECO:0000259" key="11">
    <source>
        <dbReference type="Pfam" id="PF00593"/>
    </source>
</evidence>
<dbReference type="InterPro" id="IPR012910">
    <property type="entry name" value="Plug_dom"/>
</dbReference>
<dbReference type="Gene3D" id="2.170.130.10">
    <property type="entry name" value="TonB-dependent receptor, plug domain"/>
    <property type="match status" value="1"/>
</dbReference>
<protein>
    <submittedName>
        <fullName evidence="13">Outer membrane receptor protein involved in Fe transport</fullName>
    </submittedName>
</protein>
<keyword evidence="5" id="KW-0732">Signal</keyword>
<comment type="caution">
    <text evidence="13">The sequence shown here is derived from an EMBL/GenBank/DDBJ whole genome shotgun (WGS) entry which is preliminary data.</text>
</comment>
<dbReference type="EMBL" id="SLWK01000009">
    <property type="protein sequence ID" value="TCO07300.1"/>
    <property type="molecule type" value="Genomic_DNA"/>
</dbReference>
<dbReference type="OrthoDB" id="9803050at2"/>
<keyword evidence="3" id="KW-1134">Transmembrane beta strand</keyword>
<dbReference type="Gene3D" id="2.60.40.1120">
    <property type="entry name" value="Carboxypeptidase-like, regulatory domain"/>
    <property type="match status" value="1"/>
</dbReference>
<proteinExistence type="inferred from homology"/>
<evidence type="ECO:0000256" key="7">
    <source>
        <dbReference type="ARBA" id="ARBA00023136"/>
    </source>
</evidence>
<evidence type="ECO:0000313" key="13">
    <source>
        <dbReference type="EMBL" id="TCO07300.1"/>
    </source>
</evidence>
<dbReference type="InterPro" id="IPR039426">
    <property type="entry name" value="TonB-dep_rcpt-like"/>
</dbReference>
<keyword evidence="6 10" id="KW-0798">TonB box</keyword>
<dbReference type="GO" id="GO:0009279">
    <property type="term" value="C:cell outer membrane"/>
    <property type="evidence" value="ECO:0007669"/>
    <property type="project" value="UniProtKB-SubCell"/>
</dbReference>
<name>A0A4R2GHM3_9BACT</name>
<dbReference type="Pfam" id="PF07715">
    <property type="entry name" value="Plug"/>
    <property type="match status" value="1"/>
</dbReference>
<dbReference type="InterPro" id="IPR036942">
    <property type="entry name" value="Beta-barrel_TonB_sf"/>
</dbReference>
<dbReference type="SUPFAM" id="SSF56935">
    <property type="entry name" value="Porins"/>
    <property type="match status" value="1"/>
</dbReference>
<dbReference type="AlphaFoldDB" id="A0A4R2GHM3"/>
<keyword evidence="8 13" id="KW-0675">Receptor</keyword>
<dbReference type="Pfam" id="PF13715">
    <property type="entry name" value="CarbopepD_reg_2"/>
    <property type="match status" value="1"/>
</dbReference>
<dbReference type="PANTHER" id="PTHR30069:SF29">
    <property type="entry name" value="HEMOGLOBIN AND HEMOGLOBIN-HAPTOGLOBIN-BINDING PROTEIN 1-RELATED"/>
    <property type="match status" value="1"/>
</dbReference>
<dbReference type="InterPro" id="IPR008969">
    <property type="entry name" value="CarboxyPept-like_regulatory"/>
</dbReference>
<keyword evidence="4" id="KW-0812">Transmembrane</keyword>
<organism evidence="13 14">
    <name type="scientific">Natronoflexus pectinivorans</name>
    <dbReference type="NCBI Taxonomy" id="682526"/>
    <lineage>
        <taxon>Bacteria</taxon>
        <taxon>Pseudomonadati</taxon>
        <taxon>Bacteroidota</taxon>
        <taxon>Bacteroidia</taxon>
        <taxon>Marinilabiliales</taxon>
        <taxon>Marinilabiliaceae</taxon>
        <taxon>Natronoflexus</taxon>
    </lineage>
</organism>
<comment type="subcellular location">
    <subcellularLocation>
        <location evidence="1">Cell outer membrane</location>
        <topology evidence="1">Multi-pass membrane protein</topology>
    </subcellularLocation>
</comment>
<dbReference type="InterPro" id="IPR037066">
    <property type="entry name" value="Plug_dom_sf"/>
</dbReference>
<evidence type="ECO:0000256" key="6">
    <source>
        <dbReference type="ARBA" id="ARBA00023077"/>
    </source>
</evidence>
<dbReference type="Pfam" id="PF00593">
    <property type="entry name" value="TonB_dep_Rec_b-barrel"/>
    <property type="match status" value="1"/>
</dbReference>
<evidence type="ECO:0000313" key="14">
    <source>
        <dbReference type="Proteomes" id="UP000295221"/>
    </source>
</evidence>
<evidence type="ECO:0000256" key="10">
    <source>
        <dbReference type="RuleBase" id="RU003357"/>
    </source>
</evidence>
<evidence type="ECO:0000256" key="4">
    <source>
        <dbReference type="ARBA" id="ARBA00022692"/>
    </source>
</evidence>
<evidence type="ECO:0000256" key="1">
    <source>
        <dbReference type="ARBA" id="ARBA00004571"/>
    </source>
</evidence>
<feature type="domain" description="TonB-dependent receptor-like beta-barrel" evidence="11">
    <location>
        <begin position="397"/>
        <end position="848"/>
    </location>
</feature>
<dbReference type="PANTHER" id="PTHR30069">
    <property type="entry name" value="TONB-DEPENDENT OUTER MEMBRANE RECEPTOR"/>
    <property type="match status" value="1"/>
</dbReference>
<evidence type="ECO:0000256" key="8">
    <source>
        <dbReference type="ARBA" id="ARBA00023170"/>
    </source>
</evidence>
<dbReference type="GO" id="GO:0044718">
    <property type="term" value="P:siderophore transmembrane transport"/>
    <property type="evidence" value="ECO:0007669"/>
    <property type="project" value="TreeGrafter"/>
</dbReference>
<dbReference type="Proteomes" id="UP000295221">
    <property type="component" value="Unassembled WGS sequence"/>
</dbReference>
<keyword evidence="7 10" id="KW-0472">Membrane</keyword>
<keyword evidence="2" id="KW-0813">Transport</keyword>
<dbReference type="GO" id="GO:0015344">
    <property type="term" value="F:siderophore uptake transmembrane transporter activity"/>
    <property type="evidence" value="ECO:0007669"/>
    <property type="project" value="TreeGrafter"/>
</dbReference>
<comment type="similarity">
    <text evidence="10">Belongs to the TonB-dependent receptor family.</text>
</comment>
<dbReference type="InterPro" id="IPR000531">
    <property type="entry name" value="Beta-barrel_TonB"/>
</dbReference>
<evidence type="ECO:0000256" key="9">
    <source>
        <dbReference type="ARBA" id="ARBA00023237"/>
    </source>
</evidence>
<accession>A0A4R2GHM3</accession>